<accession>A0A8S5L9U1</accession>
<proteinExistence type="predicted"/>
<organism evidence="1">
    <name type="scientific">Myoviridae sp. ctPuP5</name>
    <dbReference type="NCBI Taxonomy" id="2823543"/>
    <lineage>
        <taxon>Viruses</taxon>
        <taxon>Duplodnaviria</taxon>
        <taxon>Heunggongvirae</taxon>
        <taxon>Uroviricota</taxon>
        <taxon>Caudoviricetes</taxon>
    </lineage>
</organism>
<reference evidence="1" key="1">
    <citation type="journal article" date="2021" name="Proc. Natl. Acad. Sci. U.S.A.">
        <title>A Catalog of Tens of Thousands of Viruses from Human Metagenomes Reveals Hidden Associations with Chronic Diseases.</title>
        <authorList>
            <person name="Tisza M.J."/>
            <person name="Buck C.B."/>
        </authorList>
    </citation>
    <scope>NUCLEOTIDE SEQUENCE</scope>
    <source>
        <strain evidence="1">CtPuP5</strain>
    </source>
</reference>
<sequence>MDIEQLILMIRLYRPTNVPPCMIYRSCLMVYIGNEKCSEEQAKNRVGTWTCETWINYLEKLR</sequence>
<name>A0A8S5L9U1_9CAUD</name>
<evidence type="ECO:0000313" key="1">
    <source>
        <dbReference type="EMBL" id="DAD66688.1"/>
    </source>
</evidence>
<dbReference type="EMBL" id="BK014662">
    <property type="protein sequence ID" value="DAD66688.1"/>
    <property type="molecule type" value="Genomic_DNA"/>
</dbReference>
<protein>
    <submittedName>
        <fullName evidence="1">Uncharacterized protein</fullName>
    </submittedName>
</protein>